<evidence type="ECO:0000256" key="8">
    <source>
        <dbReference type="ARBA" id="ARBA00023136"/>
    </source>
</evidence>
<dbReference type="NCBIfam" id="TIGR02141">
    <property type="entry name" value="modB_ABC"/>
    <property type="match status" value="1"/>
</dbReference>
<organism evidence="12 13">
    <name type="scientific">Clostridium intestinale</name>
    <dbReference type="NCBI Taxonomy" id="36845"/>
    <lineage>
        <taxon>Bacteria</taxon>
        <taxon>Bacillati</taxon>
        <taxon>Bacillota</taxon>
        <taxon>Clostridia</taxon>
        <taxon>Eubacteriales</taxon>
        <taxon>Clostridiaceae</taxon>
        <taxon>Clostridium</taxon>
    </lineage>
</organism>
<dbReference type="CDD" id="cd06261">
    <property type="entry name" value="TM_PBP2"/>
    <property type="match status" value="1"/>
</dbReference>
<proteinExistence type="inferred from homology"/>
<comment type="similarity">
    <text evidence="2 10">Belongs to the binding-protein-dependent transport system permease family. CysTW subfamily.</text>
</comment>
<dbReference type="Gene3D" id="1.10.3720.10">
    <property type="entry name" value="MetI-like"/>
    <property type="match status" value="1"/>
</dbReference>
<evidence type="ECO:0000256" key="5">
    <source>
        <dbReference type="ARBA" id="ARBA00022505"/>
    </source>
</evidence>
<evidence type="ECO:0000256" key="2">
    <source>
        <dbReference type="ARBA" id="ARBA00007069"/>
    </source>
</evidence>
<feature type="transmembrane region" description="Helical" evidence="9">
    <location>
        <begin position="85"/>
        <end position="104"/>
    </location>
</feature>
<accession>A0A7D6VZ45</accession>
<reference evidence="12 13" key="1">
    <citation type="submission" date="2020-07" db="EMBL/GenBank/DDBJ databases">
        <title>Electron transfer.</title>
        <authorList>
            <person name="Huang L."/>
            <person name="Liu X."/>
            <person name="Zhou S."/>
        </authorList>
    </citation>
    <scope>NUCLEOTIDE SEQUENCE [LARGE SCALE GENOMIC DNA]</scope>
    <source>
        <strain evidence="12 13">Lx1</strain>
    </source>
</reference>
<dbReference type="Proteomes" id="UP000512286">
    <property type="component" value="Chromosome"/>
</dbReference>
<feature type="transmembrane region" description="Helical" evidence="9">
    <location>
        <begin position="42"/>
        <end position="65"/>
    </location>
</feature>
<dbReference type="InterPro" id="IPR011867">
    <property type="entry name" value="ModB_ABC"/>
</dbReference>
<evidence type="ECO:0000313" key="13">
    <source>
        <dbReference type="Proteomes" id="UP000512286"/>
    </source>
</evidence>
<evidence type="ECO:0000256" key="3">
    <source>
        <dbReference type="ARBA" id="ARBA00022448"/>
    </source>
</evidence>
<feature type="transmembrane region" description="Helical" evidence="9">
    <location>
        <begin position="6"/>
        <end position="30"/>
    </location>
</feature>
<gene>
    <name evidence="12" type="primary">modB</name>
    <name evidence="12" type="ORF">HZF06_18250</name>
</gene>
<feature type="transmembrane region" description="Helical" evidence="9">
    <location>
        <begin position="193"/>
        <end position="214"/>
    </location>
</feature>
<evidence type="ECO:0000256" key="1">
    <source>
        <dbReference type="ARBA" id="ARBA00004651"/>
    </source>
</evidence>
<dbReference type="InterPro" id="IPR035906">
    <property type="entry name" value="MetI-like_sf"/>
</dbReference>
<dbReference type="PANTHER" id="PTHR30183:SF3">
    <property type="entry name" value="MOLYBDENUM TRANSPORT SYSTEM PERMEASE PROTEIN MODB"/>
    <property type="match status" value="1"/>
</dbReference>
<evidence type="ECO:0000313" key="12">
    <source>
        <dbReference type="EMBL" id="QLY79005.1"/>
    </source>
</evidence>
<keyword evidence="3 9" id="KW-0813">Transport</keyword>
<dbReference type="Pfam" id="PF00528">
    <property type="entry name" value="BPD_transp_1"/>
    <property type="match status" value="1"/>
</dbReference>
<name>A0A7D6VZ45_9CLOT</name>
<keyword evidence="4 10" id="KW-1003">Cell membrane</keyword>
<evidence type="ECO:0000256" key="7">
    <source>
        <dbReference type="ARBA" id="ARBA00022989"/>
    </source>
</evidence>
<keyword evidence="6 9" id="KW-0812">Transmembrane</keyword>
<dbReference type="GO" id="GO:0015098">
    <property type="term" value="F:molybdate ion transmembrane transporter activity"/>
    <property type="evidence" value="ECO:0007669"/>
    <property type="project" value="UniProtKB-UniRule"/>
</dbReference>
<dbReference type="PANTHER" id="PTHR30183">
    <property type="entry name" value="MOLYBDENUM TRANSPORT SYSTEM PERMEASE PROTEIN MODB"/>
    <property type="match status" value="1"/>
</dbReference>
<comment type="caution">
    <text evidence="10">Lacks conserved residue(s) required for the propagation of feature annotation.</text>
</comment>
<sequence length="234" mass="25806">MTMDLTPIWISLKTAFVSTIITFFIGILIAQLMNKYQGRLKGLFDSILTLPLVLPPTVVGFFLLLIFGKNGPFKTILEKLDTQIIFSWSATVLAAVVVTFPLMYRTARGAFEQIDSNVSNAARTLGASEWTIFWKVTVPLAWPGIAAGTILSFTRALGEFGATLMIAGNIPGKTQTIPVAIFFAAEGGEMDKALMWVLLIVGISFTVIILMNYWSEYQSKYLSKKRGKNYGIIS</sequence>
<dbReference type="InterPro" id="IPR000515">
    <property type="entry name" value="MetI-like"/>
</dbReference>
<evidence type="ECO:0000256" key="6">
    <source>
        <dbReference type="ARBA" id="ARBA00022692"/>
    </source>
</evidence>
<dbReference type="PROSITE" id="PS50928">
    <property type="entry name" value="ABC_TM1"/>
    <property type="match status" value="1"/>
</dbReference>
<protein>
    <recommendedName>
        <fullName evidence="10">Molybdenum transport system permease</fullName>
    </recommendedName>
</protein>
<dbReference type="GO" id="GO:0005886">
    <property type="term" value="C:plasma membrane"/>
    <property type="evidence" value="ECO:0007669"/>
    <property type="project" value="UniProtKB-SubCell"/>
</dbReference>
<keyword evidence="5 10" id="KW-0500">Molybdenum</keyword>
<keyword evidence="7 9" id="KW-1133">Transmembrane helix</keyword>
<dbReference type="KEGG" id="cint:HZF06_18250"/>
<evidence type="ECO:0000256" key="9">
    <source>
        <dbReference type="RuleBase" id="RU363032"/>
    </source>
</evidence>
<comment type="function">
    <text evidence="10">Part of the binding-protein-dependent transport system for molybdenum; probably responsible for the translocation of the substrate across the membrane.</text>
</comment>
<evidence type="ECO:0000259" key="11">
    <source>
        <dbReference type="PROSITE" id="PS50928"/>
    </source>
</evidence>
<feature type="domain" description="ABC transmembrane type-1" evidence="11">
    <location>
        <begin position="8"/>
        <end position="211"/>
    </location>
</feature>
<comment type="subcellular location">
    <subcellularLocation>
        <location evidence="1 9">Cell membrane</location>
        <topology evidence="1 9">Multi-pass membrane protein</topology>
    </subcellularLocation>
</comment>
<dbReference type="AlphaFoldDB" id="A0A7D6VZ45"/>
<keyword evidence="8 9" id="KW-0472">Membrane</keyword>
<dbReference type="SUPFAM" id="SSF161098">
    <property type="entry name" value="MetI-like"/>
    <property type="match status" value="1"/>
</dbReference>
<dbReference type="EMBL" id="CP059378">
    <property type="protein sequence ID" value="QLY79005.1"/>
    <property type="molecule type" value="Genomic_DNA"/>
</dbReference>
<evidence type="ECO:0000256" key="4">
    <source>
        <dbReference type="ARBA" id="ARBA00022475"/>
    </source>
</evidence>
<evidence type="ECO:0000256" key="10">
    <source>
        <dbReference type="RuleBase" id="RU365097"/>
    </source>
</evidence>